<dbReference type="RefSeq" id="WP_050567409.1">
    <property type="nucleotide sequence ID" value="NZ_BAOJ01000105.1"/>
</dbReference>
<protein>
    <submittedName>
        <fullName evidence="1">Uncharacterized protein</fullName>
    </submittedName>
</protein>
<proteinExistence type="predicted"/>
<accession>A0A511QBU7</accession>
<evidence type="ECO:0000313" key="1">
    <source>
        <dbReference type="EMBL" id="GEM74687.1"/>
    </source>
</evidence>
<organism evidence="1 2">
    <name type="scientific">Vibrio sagamiensis NBRC 104589</name>
    <dbReference type="NCBI Taxonomy" id="1219064"/>
    <lineage>
        <taxon>Bacteria</taxon>
        <taxon>Pseudomonadati</taxon>
        <taxon>Pseudomonadota</taxon>
        <taxon>Gammaproteobacteria</taxon>
        <taxon>Vibrionales</taxon>
        <taxon>Vibrionaceae</taxon>
        <taxon>Vibrio</taxon>
    </lineage>
</organism>
<gene>
    <name evidence="1" type="ORF">VSA01S_07990</name>
</gene>
<reference evidence="1 2" key="1">
    <citation type="submission" date="2019-07" db="EMBL/GenBank/DDBJ databases">
        <title>Whole genome shotgun sequence of Vibrio sagamiensis NBRC 104589.</title>
        <authorList>
            <person name="Hosoyama A."/>
            <person name="Uohara A."/>
            <person name="Ohji S."/>
            <person name="Ichikawa N."/>
        </authorList>
    </citation>
    <scope>NUCLEOTIDE SEQUENCE [LARGE SCALE GENOMIC DNA]</scope>
    <source>
        <strain evidence="1 2">NBRC 104589</strain>
    </source>
</reference>
<dbReference type="Proteomes" id="UP000321922">
    <property type="component" value="Unassembled WGS sequence"/>
</dbReference>
<name>A0A511QBU7_9VIBR</name>
<keyword evidence="2" id="KW-1185">Reference proteome</keyword>
<evidence type="ECO:0000313" key="2">
    <source>
        <dbReference type="Proteomes" id="UP000321922"/>
    </source>
</evidence>
<comment type="caution">
    <text evidence="1">The sequence shown here is derived from an EMBL/GenBank/DDBJ whole genome shotgun (WGS) entry which is preliminary data.</text>
</comment>
<dbReference type="OrthoDB" id="6316113at2"/>
<dbReference type="AlphaFoldDB" id="A0A511QBU7"/>
<dbReference type="EMBL" id="BJXJ01000005">
    <property type="protein sequence ID" value="GEM74687.1"/>
    <property type="molecule type" value="Genomic_DNA"/>
</dbReference>
<sequence>MQNKSGMRFAKNTQKEVLNTTSITKLNSTVLSSELNTRTDTSEPEHRLIDRLSESTGRDLIISIKLFWQGCQTSYDCDQQLQTIKNQIPINRWKLLTHYSDKNQAWQQQMGNLVFDKGQPLSSRVTELKDKAREVWGNTANLLFADEFAVYDFSLQAEELRSASAQEYLKMFKNLMQNWKEEEQILGLVSPQAKYEQAVSLISPQITPIERKKLIQSLQATYLNKKQISQVRWRKQQISDQKRNIKEYQYQLEMLKHNLNQEYLNQPNLDKQDWDTYYQQQIEDFRRSFFQI</sequence>